<evidence type="ECO:0000256" key="21">
    <source>
        <dbReference type="ARBA" id="ARBA00077835"/>
    </source>
</evidence>
<evidence type="ECO:0000256" key="26">
    <source>
        <dbReference type="SAM" id="SignalP"/>
    </source>
</evidence>
<dbReference type="EC" id="1.1.1.n12" evidence="4"/>
<dbReference type="PANTHER" id="PTHR42760:SF83">
    <property type="entry name" value="(3R)-3-HYDROXYACYL-COA DEHYDROGENASE"/>
    <property type="match status" value="1"/>
</dbReference>
<accession>A0A6B0V6T6</accession>
<name>A0A6B0V6T6_IXORI</name>
<dbReference type="PROSITE" id="PS00061">
    <property type="entry name" value="ADH_SHORT"/>
    <property type="match status" value="1"/>
</dbReference>
<dbReference type="GO" id="GO:0047035">
    <property type="term" value="F:testosterone dehydrogenase (NAD+) activity"/>
    <property type="evidence" value="ECO:0007669"/>
    <property type="project" value="UniProtKB-EC"/>
</dbReference>
<evidence type="ECO:0000256" key="16">
    <source>
        <dbReference type="ARBA" id="ARBA00050435"/>
    </source>
</evidence>
<comment type="catalytic activity">
    <reaction evidence="15">
        <text>testosterone + NAD(+) = androst-4-ene-3,17-dione + NADH + H(+)</text>
        <dbReference type="Rhea" id="RHEA:14929"/>
        <dbReference type="ChEBI" id="CHEBI:15378"/>
        <dbReference type="ChEBI" id="CHEBI:16422"/>
        <dbReference type="ChEBI" id="CHEBI:17347"/>
        <dbReference type="ChEBI" id="CHEBI:57540"/>
        <dbReference type="ChEBI" id="CHEBI:57945"/>
        <dbReference type="EC" id="1.1.1.239"/>
    </reaction>
    <physiologicalReaction direction="left-to-right" evidence="15">
        <dbReference type="Rhea" id="RHEA:14930"/>
    </physiologicalReaction>
</comment>
<comment type="pathway">
    <text evidence="13">Steroid biosynthesis; estrogen biosynthesis.</text>
</comment>
<comment type="subunit">
    <text evidence="18">Heterotetramer with CBR4; contains two molecules of HSD17B8 and CBR4.</text>
</comment>
<evidence type="ECO:0000256" key="25">
    <source>
        <dbReference type="ARBA" id="ARBA00083258"/>
    </source>
</evidence>
<reference evidence="27" key="1">
    <citation type="submission" date="2019-12" db="EMBL/GenBank/DDBJ databases">
        <title>An insight into the sialome of adult female Ixodes ricinus ticks feeding for 6 days.</title>
        <authorList>
            <person name="Perner J."/>
            <person name="Ribeiro J.M.C."/>
        </authorList>
    </citation>
    <scope>NUCLEOTIDE SEQUENCE</scope>
    <source>
        <strain evidence="27">Semi-engorged</strain>
        <tissue evidence="27">Salivary glands</tissue>
    </source>
</reference>
<evidence type="ECO:0000256" key="23">
    <source>
        <dbReference type="ARBA" id="ARBA00081936"/>
    </source>
</evidence>
<dbReference type="PANTHER" id="PTHR42760">
    <property type="entry name" value="SHORT-CHAIN DEHYDROGENASES/REDUCTASES FAMILY MEMBER"/>
    <property type="match status" value="1"/>
</dbReference>
<dbReference type="InterPro" id="IPR020904">
    <property type="entry name" value="Sc_DH/Rdtase_CS"/>
</dbReference>
<dbReference type="InterPro" id="IPR036291">
    <property type="entry name" value="NAD(P)-bd_dom_sf"/>
</dbReference>
<evidence type="ECO:0000256" key="20">
    <source>
        <dbReference type="ARBA" id="ARBA00070911"/>
    </source>
</evidence>
<evidence type="ECO:0000256" key="15">
    <source>
        <dbReference type="ARBA" id="ARBA00050232"/>
    </source>
</evidence>
<sequence length="301" mass="32516">MIKYYRLNNVFVWYIVFFIMFNTYSAAEAEDDDTNENEIPQEVENVKKISEPLLAGKLAIVTGGASGIGRSVCQVLDREGATVVVADINDTGSAETISLLSKERKHKAIHTDVTIKENVTYLFQQVKTLYEMSLSIVVNSAGIVHPASGVENVSEAVFDKVIGVNLKGTYLVTKEAVTLMLQKKNVTGRAILNIASVSGKGGYPFLSAYSASKGAVISFTKSVALEVALAGIRVNTILPGYTDTPMTEKTPDYIKKRIISTIPIGRMATALEISETIVFMCGPRSTYMTGSSVLVSGGSYL</sequence>
<evidence type="ECO:0000256" key="13">
    <source>
        <dbReference type="ARBA" id="ARBA00037929"/>
    </source>
</evidence>
<comment type="similarity">
    <text evidence="3">Belongs to the short-chain dehydrogenases/reductases (SDR) family.</text>
</comment>
<evidence type="ECO:0000256" key="3">
    <source>
        <dbReference type="ARBA" id="ARBA00006484"/>
    </source>
</evidence>
<evidence type="ECO:0000256" key="6">
    <source>
        <dbReference type="ARBA" id="ARBA00022553"/>
    </source>
</evidence>
<dbReference type="PRINTS" id="PR00080">
    <property type="entry name" value="SDRFAMILY"/>
</dbReference>
<dbReference type="PRINTS" id="PR00081">
    <property type="entry name" value="GDHRDH"/>
</dbReference>
<keyword evidence="7" id="KW-0276">Fatty acid metabolism</keyword>
<evidence type="ECO:0000256" key="22">
    <source>
        <dbReference type="ARBA" id="ARBA00081419"/>
    </source>
</evidence>
<dbReference type="EMBL" id="GIFC01015917">
    <property type="protein sequence ID" value="MXU98000.1"/>
    <property type="molecule type" value="Transcribed_RNA"/>
</dbReference>
<feature type="chain" id="PRO_5025637228" description="(3R)-3-hydroxyacyl-CoA dehydrogenase" evidence="26">
    <location>
        <begin position="30"/>
        <end position="301"/>
    </location>
</feature>
<evidence type="ECO:0000256" key="4">
    <source>
        <dbReference type="ARBA" id="ARBA00012456"/>
    </source>
</evidence>
<keyword evidence="6" id="KW-0597">Phosphoprotein</keyword>
<dbReference type="EC" id="1.1.1.239" evidence="19"/>
<evidence type="ECO:0000256" key="7">
    <source>
        <dbReference type="ARBA" id="ARBA00022832"/>
    </source>
</evidence>
<evidence type="ECO:0000256" key="8">
    <source>
        <dbReference type="ARBA" id="ARBA00023002"/>
    </source>
</evidence>
<evidence type="ECO:0000256" key="12">
    <source>
        <dbReference type="ARBA" id="ARBA00023160"/>
    </source>
</evidence>
<keyword evidence="9" id="KW-0520">NAD</keyword>
<evidence type="ECO:0000256" key="17">
    <source>
        <dbReference type="ARBA" id="ARBA00052680"/>
    </source>
</evidence>
<evidence type="ECO:0000256" key="2">
    <source>
        <dbReference type="ARBA" id="ARBA00005194"/>
    </source>
</evidence>
<keyword evidence="11" id="KW-0496">Mitochondrion</keyword>
<keyword evidence="12" id="KW-0275">Fatty acid biosynthesis</keyword>
<evidence type="ECO:0000256" key="9">
    <source>
        <dbReference type="ARBA" id="ARBA00023027"/>
    </source>
</evidence>
<evidence type="ECO:0000256" key="1">
    <source>
        <dbReference type="ARBA" id="ARBA00004305"/>
    </source>
</evidence>
<dbReference type="GO" id="GO:0008210">
    <property type="term" value="P:estrogen metabolic process"/>
    <property type="evidence" value="ECO:0007669"/>
    <property type="project" value="UniProtKB-ARBA"/>
</dbReference>
<protein>
    <recommendedName>
        <fullName evidence="20">(3R)-3-hydroxyacyl-CoA dehydrogenase</fullName>
        <ecNumber evidence="19">1.1.1.239</ecNumber>
        <ecNumber evidence="4">1.1.1.n12</ecNumber>
    </recommendedName>
    <alternativeName>
        <fullName evidence="22">17-beta-hydroxysteroid dehydrogenase 8</fullName>
    </alternativeName>
    <alternativeName>
        <fullName evidence="21">3-ketoacyl-[acyl-carrier-protein] reductase alpha subunit</fullName>
    </alternativeName>
    <alternativeName>
        <fullName evidence="24">3-oxoacyl-[acyl-carrier-protein] reductase</fullName>
    </alternativeName>
    <alternativeName>
        <fullName evidence="25">Estradiol 17-beta-dehydrogenase 8</fullName>
    </alternativeName>
    <alternativeName>
        <fullName evidence="23">Testosterone 17-beta-dehydrogenase 8</fullName>
    </alternativeName>
</protein>
<dbReference type="InterPro" id="IPR002347">
    <property type="entry name" value="SDR_fam"/>
</dbReference>
<keyword evidence="26" id="KW-0732">Signal</keyword>
<evidence type="ECO:0000256" key="10">
    <source>
        <dbReference type="ARBA" id="ARBA00023098"/>
    </source>
</evidence>
<comment type="catalytic activity">
    <reaction evidence="14">
        <text>17beta-estradiol + NAD(+) = estrone + NADH + H(+)</text>
        <dbReference type="Rhea" id="RHEA:24612"/>
        <dbReference type="ChEBI" id="CHEBI:15378"/>
        <dbReference type="ChEBI" id="CHEBI:16469"/>
        <dbReference type="ChEBI" id="CHEBI:17263"/>
        <dbReference type="ChEBI" id="CHEBI:57540"/>
        <dbReference type="ChEBI" id="CHEBI:57945"/>
        <dbReference type="EC" id="1.1.1.62"/>
    </reaction>
    <physiologicalReaction direction="left-to-right" evidence="14">
        <dbReference type="Rhea" id="RHEA:24613"/>
    </physiologicalReaction>
    <physiologicalReaction direction="right-to-left" evidence="14">
        <dbReference type="Rhea" id="RHEA:24614"/>
    </physiologicalReaction>
</comment>
<dbReference type="Pfam" id="PF13561">
    <property type="entry name" value="adh_short_C2"/>
    <property type="match status" value="1"/>
</dbReference>
<keyword evidence="8" id="KW-0560">Oxidoreductase</keyword>
<dbReference type="GO" id="GO:0005759">
    <property type="term" value="C:mitochondrial matrix"/>
    <property type="evidence" value="ECO:0007669"/>
    <property type="project" value="UniProtKB-SubCell"/>
</dbReference>
<feature type="signal peptide" evidence="26">
    <location>
        <begin position="1"/>
        <end position="29"/>
    </location>
</feature>
<comment type="subcellular location">
    <subcellularLocation>
        <location evidence="1">Mitochondrion matrix</location>
    </subcellularLocation>
</comment>
<evidence type="ECO:0000256" key="5">
    <source>
        <dbReference type="ARBA" id="ARBA00022516"/>
    </source>
</evidence>
<evidence type="ECO:0000256" key="19">
    <source>
        <dbReference type="ARBA" id="ARBA00066822"/>
    </source>
</evidence>
<evidence type="ECO:0000256" key="11">
    <source>
        <dbReference type="ARBA" id="ARBA00023128"/>
    </source>
</evidence>
<proteinExistence type="inferred from homology"/>
<comment type="catalytic activity">
    <reaction evidence="16">
        <text>17beta-hydroxy-5alpha-androstan-3-one + NAD(+) = 5alpha-androstan-3,17-dione + NADH + H(+)</text>
        <dbReference type="Rhea" id="RHEA:41992"/>
        <dbReference type="ChEBI" id="CHEBI:15378"/>
        <dbReference type="ChEBI" id="CHEBI:15994"/>
        <dbReference type="ChEBI" id="CHEBI:16330"/>
        <dbReference type="ChEBI" id="CHEBI:57540"/>
        <dbReference type="ChEBI" id="CHEBI:57945"/>
    </reaction>
    <physiologicalReaction direction="left-to-right" evidence="16">
        <dbReference type="Rhea" id="RHEA:41993"/>
    </physiologicalReaction>
</comment>
<comment type="catalytic activity">
    <reaction evidence="17">
        <text>a (3R)-3-hydroxyacyl-CoA + NAD(+) = a 3-oxoacyl-CoA + NADH + H(+)</text>
        <dbReference type="Rhea" id="RHEA:32711"/>
        <dbReference type="ChEBI" id="CHEBI:15378"/>
        <dbReference type="ChEBI" id="CHEBI:57319"/>
        <dbReference type="ChEBI" id="CHEBI:57540"/>
        <dbReference type="ChEBI" id="CHEBI:57945"/>
        <dbReference type="ChEBI" id="CHEBI:90726"/>
        <dbReference type="EC" id="1.1.1.n12"/>
    </reaction>
    <physiologicalReaction direction="left-to-right" evidence="17">
        <dbReference type="Rhea" id="RHEA:32712"/>
    </physiologicalReaction>
</comment>
<comment type="pathway">
    <text evidence="2">Lipid metabolism; fatty acid biosynthesis.</text>
</comment>
<dbReference type="AlphaFoldDB" id="A0A6B0V6T6"/>
<evidence type="ECO:0000256" key="18">
    <source>
        <dbReference type="ARBA" id="ARBA00065174"/>
    </source>
</evidence>
<keyword evidence="10" id="KW-0443">Lipid metabolism</keyword>
<dbReference type="GO" id="GO:0004303">
    <property type="term" value="F:estradiol 17-beta-dehydrogenase [NAD(P)+] activity"/>
    <property type="evidence" value="ECO:0007669"/>
    <property type="project" value="UniProtKB-EC"/>
</dbReference>
<dbReference type="GO" id="GO:0048038">
    <property type="term" value="F:quinone binding"/>
    <property type="evidence" value="ECO:0007669"/>
    <property type="project" value="TreeGrafter"/>
</dbReference>
<dbReference type="CDD" id="cd05233">
    <property type="entry name" value="SDR_c"/>
    <property type="match status" value="1"/>
</dbReference>
<keyword evidence="5" id="KW-0444">Lipid biosynthesis</keyword>
<evidence type="ECO:0000313" key="27">
    <source>
        <dbReference type="EMBL" id="MXU98000.1"/>
    </source>
</evidence>
<dbReference type="FunFam" id="3.40.50.720:FF:000231">
    <property type="entry name" value="Estradiol 17-beta-dehydrogenase 8"/>
    <property type="match status" value="1"/>
</dbReference>
<evidence type="ECO:0000256" key="24">
    <source>
        <dbReference type="ARBA" id="ARBA00083097"/>
    </source>
</evidence>
<evidence type="ECO:0000256" key="14">
    <source>
        <dbReference type="ARBA" id="ARBA00049069"/>
    </source>
</evidence>
<organism evidence="27">
    <name type="scientific">Ixodes ricinus</name>
    <name type="common">Common tick</name>
    <name type="synonym">Acarus ricinus</name>
    <dbReference type="NCBI Taxonomy" id="34613"/>
    <lineage>
        <taxon>Eukaryota</taxon>
        <taxon>Metazoa</taxon>
        <taxon>Ecdysozoa</taxon>
        <taxon>Arthropoda</taxon>
        <taxon>Chelicerata</taxon>
        <taxon>Arachnida</taxon>
        <taxon>Acari</taxon>
        <taxon>Parasitiformes</taxon>
        <taxon>Ixodida</taxon>
        <taxon>Ixodoidea</taxon>
        <taxon>Ixodidae</taxon>
        <taxon>Ixodinae</taxon>
        <taxon>Ixodes</taxon>
    </lineage>
</organism>
<dbReference type="SUPFAM" id="SSF51735">
    <property type="entry name" value="NAD(P)-binding Rossmann-fold domains"/>
    <property type="match status" value="1"/>
</dbReference>
<dbReference type="Gene3D" id="3.40.50.720">
    <property type="entry name" value="NAD(P)-binding Rossmann-like Domain"/>
    <property type="match status" value="1"/>
</dbReference>
<dbReference type="GO" id="GO:0006633">
    <property type="term" value="P:fatty acid biosynthetic process"/>
    <property type="evidence" value="ECO:0007669"/>
    <property type="project" value="UniProtKB-KW"/>
</dbReference>